<comment type="caution">
    <text evidence="1">The sequence shown here is derived from an EMBL/GenBank/DDBJ whole genome shotgun (WGS) entry which is preliminary data.</text>
</comment>
<protein>
    <submittedName>
        <fullName evidence="1">(Mediterranean fruit fly) hypothetical protein</fullName>
    </submittedName>
</protein>
<name>A0A811TWU4_CERCA</name>
<evidence type="ECO:0000313" key="1">
    <source>
        <dbReference type="EMBL" id="CAD6991272.1"/>
    </source>
</evidence>
<proteinExistence type="predicted"/>
<dbReference type="EMBL" id="CAJHJT010000001">
    <property type="protein sequence ID" value="CAD6991272.1"/>
    <property type="molecule type" value="Genomic_DNA"/>
</dbReference>
<keyword evidence="2" id="KW-1185">Reference proteome</keyword>
<organism evidence="1 2">
    <name type="scientific">Ceratitis capitata</name>
    <name type="common">Mediterranean fruit fly</name>
    <name type="synonym">Tephritis capitata</name>
    <dbReference type="NCBI Taxonomy" id="7213"/>
    <lineage>
        <taxon>Eukaryota</taxon>
        <taxon>Metazoa</taxon>
        <taxon>Ecdysozoa</taxon>
        <taxon>Arthropoda</taxon>
        <taxon>Hexapoda</taxon>
        <taxon>Insecta</taxon>
        <taxon>Pterygota</taxon>
        <taxon>Neoptera</taxon>
        <taxon>Endopterygota</taxon>
        <taxon>Diptera</taxon>
        <taxon>Brachycera</taxon>
        <taxon>Muscomorpha</taxon>
        <taxon>Tephritoidea</taxon>
        <taxon>Tephritidae</taxon>
        <taxon>Ceratitis</taxon>
        <taxon>Ceratitis</taxon>
    </lineage>
</organism>
<gene>
    <name evidence="1" type="ORF">CCAP1982_LOCUS203</name>
</gene>
<sequence>MSWTTTRHASTAQACNKVVQIAVPTVIKDNTAKCAMKAVVKIFYSQHWELKMAQLQNRTHNNNNNSNGNGRHLFSHNNSKPPLMSPLNCHNKAKQSTSLTRFIVRGQTCWCLARRNQPSSAHQSKVNKKSKLKSFWACCGHLTEALHSVLVGHGGVWPSTAAVKL</sequence>
<evidence type="ECO:0000313" key="2">
    <source>
        <dbReference type="Proteomes" id="UP000606786"/>
    </source>
</evidence>
<accession>A0A811TWU4</accession>
<reference evidence="1" key="1">
    <citation type="submission" date="2020-11" db="EMBL/GenBank/DDBJ databases">
        <authorList>
            <person name="Whitehead M."/>
        </authorList>
    </citation>
    <scope>NUCLEOTIDE SEQUENCE</scope>
    <source>
        <strain evidence="1">EGII</strain>
    </source>
</reference>
<dbReference type="Proteomes" id="UP000606786">
    <property type="component" value="Unassembled WGS sequence"/>
</dbReference>
<dbReference type="AlphaFoldDB" id="A0A811TWU4"/>